<organism evidence="1">
    <name type="scientific">Arion vulgaris</name>
    <dbReference type="NCBI Taxonomy" id="1028688"/>
    <lineage>
        <taxon>Eukaryota</taxon>
        <taxon>Metazoa</taxon>
        <taxon>Spiralia</taxon>
        <taxon>Lophotrochozoa</taxon>
        <taxon>Mollusca</taxon>
        <taxon>Gastropoda</taxon>
        <taxon>Heterobranchia</taxon>
        <taxon>Euthyneura</taxon>
        <taxon>Panpulmonata</taxon>
        <taxon>Eupulmonata</taxon>
        <taxon>Stylommatophora</taxon>
        <taxon>Helicina</taxon>
        <taxon>Arionoidea</taxon>
        <taxon>Arionidae</taxon>
        <taxon>Arion</taxon>
    </lineage>
</organism>
<gene>
    <name evidence="1" type="primary">ORF60677</name>
</gene>
<proteinExistence type="predicted"/>
<evidence type="ECO:0000313" key="1">
    <source>
        <dbReference type="EMBL" id="CEK66922.1"/>
    </source>
</evidence>
<sequence length="71" mass="7917">MSCKGVADPMLKLSILYTNIPSGGSRSHAKVIYIRYKHPVCKCQHFPETVTGVPHFERRGSQQSLITESIS</sequence>
<accession>A0A0B6ZEQ9</accession>
<dbReference type="AlphaFoldDB" id="A0A0B6ZEQ9"/>
<name>A0A0B6ZEQ9_9EUPU</name>
<dbReference type="EMBL" id="HACG01020057">
    <property type="protein sequence ID" value="CEK66922.1"/>
    <property type="molecule type" value="Transcribed_RNA"/>
</dbReference>
<reference evidence="1" key="1">
    <citation type="submission" date="2014-12" db="EMBL/GenBank/DDBJ databases">
        <title>Insight into the proteome of Arion vulgaris.</title>
        <authorList>
            <person name="Aradska J."/>
            <person name="Bulat T."/>
            <person name="Smidak R."/>
            <person name="Sarate P."/>
            <person name="Gangsoo J."/>
            <person name="Sialana F."/>
            <person name="Bilban M."/>
            <person name="Lubec G."/>
        </authorList>
    </citation>
    <scope>NUCLEOTIDE SEQUENCE</scope>
    <source>
        <tissue evidence="1">Skin</tissue>
    </source>
</reference>
<protein>
    <submittedName>
        <fullName evidence="1">Uncharacterized protein</fullName>
    </submittedName>
</protein>